<gene>
    <name evidence="3" type="ORF">ECPE_LOCUS1895</name>
</gene>
<evidence type="ECO:0000313" key="4">
    <source>
        <dbReference type="Proteomes" id="UP000272942"/>
    </source>
</evidence>
<feature type="region of interest" description="Disordered" evidence="1">
    <location>
        <begin position="1"/>
        <end position="33"/>
    </location>
</feature>
<evidence type="ECO:0000313" key="3">
    <source>
        <dbReference type="EMBL" id="VDP48831.1"/>
    </source>
</evidence>
<dbReference type="EMBL" id="UZAN01018370">
    <property type="protein sequence ID" value="VDP48831.1"/>
    <property type="molecule type" value="Genomic_DNA"/>
</dbReference>
<evidence type="ECO:0000256" key="1">
    <source>
        <dbReference type="SAM" id="MobiDB-lite"/>
    </source>
</evidence>
<dbReference type="AlphaFoldDB" id="A0A183A4L0"/>
<accession>A0A183A4L0</accession>
<dbReference type="OrthoDB" id="1713558at2759"/>
<name>A0A183A4L0_9TREM</name>
<dbReference type="Pfam" id="PF25573">
    <property type="entry name" value="TPR_PSMD3_N"/>
    <property type="match status" value="1"/>
</dbReference>
<dbReference type="InterPro" id="IPR057985">
    <property type="entry name" value="TPR_PSMD3_N"/>
</dbReference>
<proteinExistence type="predicted"/>
<evidence type="ECO:0000259" key="2">
    <source>
        <dbReference type="Pfam" id="PF25573"/>
    </source>
</evidence>
<keyword evidence="4" id="KW-1185">Reference proteome</keyword>
<dbReference type="WBParaSite" id="ECPE_0000189501-mRNA-1">
    <property type="protein sequence ID" value="ECPE_0000189501-mRNA-1"/>
    <property type="gene ID" value="ECPE_0000189501"/>
</dbReference>
<reference evidence="3 4" key="2">
    <citation type="submission" date="2018-11" db="EMBL/GenBank/DDBJ databases">
        <authorList>
            <consortium name="Pathogen Informatics"/>
        </authorList>
    </citation>
    <scope>NUCLEOTIDE SEQUENCE [LARGE SCALE GENOMIC DNA]</scope>
    <source>
        <strain evidence="3 4">Egypt</strain>
    </source>
</reference>
<dbReference type="Proteomes" id="UP000272942">
    <property type="component" value="Unassembled WGS sequence"/>
</dbReference>
<reference evidence="5" key="1">
    <citation type="submission" date="2016-06" db="UniProtKB">
        <authorList>
            <consortium name="WormBaseParasite"/>
        </authorList>
    </citation>
    <scope>IDENTIFICATION</scope>
</reference>
<sequence length="156" mass="17795">MKGEIKQPAELEVGNATASDKLANGFPNEGDAQKDVDQLTLEDIREQIRYIEKAVATKELNYISRVVRSIVPLRRKLNHNVLRGLVQGYFPNPSPQKTYFMEFLPEAMDTDCSVSPFRPRSGKANTPLLPEVEVYLHLLLLIFLIDEHHYDEVSRS</sequence>
<feature type="domain" description="26S proteasome non-ATPase regulatory subunit 3 N-terminal TPR repeats" evidence="2">
    <location>
        <begin position="37"/>
        <end position="152"/>
    </location>
</feature>
<protein>
    <submittedName>
        <fullName evidence="5">GED domain-containing protein</fullName>
    </submittedName>
</protein>
<evidence type="ECO:0000313" key="5">
    <source>
        <dbReference type="WBParaSite" id="ECPE_0000189501-mRNA-1"/>
    </source>
</evidence>
<organism evidence="5">
    <name type="scientific">Echinostoma caproni</name>
    <dbReference type="NCBI Taxonomy" id="27848"/>
    <lineage>
        <taxon>Eukaryota</taxon>
        <taxon>Metazoa</taxon>
        <taxon>Spiralia</taxon>
        <taxon>Lophotrochozoa</taxon>
        <taxon>Platyhelminthes</taxon>
        <taxon>Trematoda</taxon>
        <taxon>Digenea</taxon>
        <taxon>Plagiorchiida</taxon>
        <taxon>Echinostomata</taxon>
        <taxon>Echinostomatoidea</taxon>
        <taxon>Echinostomatidae</taxon>
        <taxon>Echinostoma</taxon>
    </lineage>
</organism>